<feature type="transmembrane region" description="Helical" evidence="1">
    <location>
        <begin position="20"/>
        <end position="44"/>
    </location>
</feature>
<dbReference type="RefSeq" id="XP_060415534.1">
    <property type="nucleotide sequence ID" value="XM_060551084.1"/>
</dbReference>
<name>A0AAD8V773_9PEZI</name>
<accession>A0AAD8V773</accession>
<keyword evidence="1" id="KW-0812">Transmembrane</keyword>
<comment type="caution">
    <text evidence="2">The sequence shown here is derived from an EMBL/GenBank/DDBJ whole genome shotgun (WGS) entry which is preliminary data.</text>
</comment>
<evidence type="ECO:0008006" key="4">
    <source>
        <dbReference type="Google" id="ProtNLM"/>
    </source>
</evidence>
<proteinExistence type="predicted"/>
<keyword evidence="1" id="KW-0472">Membrane</keyword>
<dbReference type="GeneID" id="85435324"/>
<dbReference type="Proteomes" id="UP001230504">
    <property type="component" value="Unassembled WGS sequence"/>
</dbReference>
<dbReference type="AlphaFoldDB" id="A0AAD8V773"/>
<protein>
    <recommendedName>
        <fullName evidence="4">Transmembrane protein</fullName>
    </recommendedName>
</protein>
<evidence type="ECO:0000313" key="2">
    <source>
        <dbReference type="EMBL" id="KAK1594351.1"/>
    </source>
</evidence>
<sequence length="181" mass="19656">MPTSSVSECGGRSRSVTFLLLHHFLLILLLSPSLLSFFHFCCFFSGKIFISTLPCLSICQSQGLAGMVVFDVFGSQLSVRVLGEIPPPSWKATRFDCAQLRVSASGSLRHPDDLGERARCFADRKGEGLGSVTAVSVTAPDHLASCGLSRRLRMDSQSNCSSVRIGYQTNASNRSSYGQRQ</sequence>
<reference evidence="2" key="1">
    <citation type="submission" date="2021-06" db="EMBL/GenBank/DDBJ databases">
        <title>Comparative genomics, transcriptomics and evolutionary studies reveal genomic signatures of adaptation to plant cell wall in hemibiotrophic fungi.</title>
        <authorList>
            <consortium name="DOE Joint Genome Institute"/>
            <person name="Baroncelli R."/>
            <person name="Diaz J.F."/>
            <person name="Benocci T."/>
            <person name="Peng M."/>
            <person name="Battaglia E."/>
            <person name="Haridas S."/>
            <person name="Andreopoulos W."/>
            <person name="Labutti K."/>
            <person name="Pangilinan J."/>
            <person name="Floch G.L."/>
            <person name="Makela M.R."/>
            <person name="Henrissat B."/>
            <person name="Grigoriev I.V."/>
            <person name="Crouch J.A."/>
            <person name="De Vries R.P."/>
            <person name="Sukno S.A."/>
            <person name="Thon M.R."/>
        </authorList>
    </citation>
    <scope>NUCLEOTIDE SEQUENCE</scope>
    <source>
        <strain evidence="2">CBS 125086</strain>
    </source>
</reference>
<keyword evidence="3" id="KW-1185">Reference proteome</keyword>
<keyword evidence="1" id="KW-1133">Transmembrane helix</keyword>
<evidence type="ECO:0000313" key="3">
    <source>
        <dbReference type="Proteomes" id="UP001230504"/>
    </source>
</evidence>
<gene>
    <name evidence="2" type="ORF">LY79DRAFT_154193</name>
</gene>
<organism evidence="2 3">
    <name type="scientific">Colletotrichum navitas</name>
    <dbReference type="NCBI Taxonomy" id="681940"/>
    <lineage>
        <taxon>Eukaryota</taxon>
        <taxon>Fungi</taxon>
        <taxon>Dikarya</taxon>
        <taxon>Ascomycota</taxon>
        <taxon>Pezizomycotina</taxon>
        <taxon>Sordariomycetes</taxon>
        <taxon>Hypocreomycetidae</taxon>
        <taxon>Glomerellales</taxon>
        <taxon>Glomerellaceae</taxon>
        <taxon>Colletotrichum</taxon>
        <taxon>Colletotrichum graminicola species complex</taxon>
    </lineage>
</organism>
<evidence type="ECO:0000256" key="1">
    <source>
        <dbReference type="SAM" id="Phobius"/>
    </source>
</evidence>
<dbReference type="EMBL" id="JAHLJV010000020">
    <property type="protein sequence ID" value="KAK1594351.1"/>
    <property type="molecule type" value="Genomic_DNA"/>
</dbReference>